<evidence type="ECO:0000313" key="2">
    <source>
        <dbReference type="Proteomes" id="UP000692954"/>
    </source>
</evidence>
<keyword evidence="2" id="KW-1185">Reference proteome</keyword>
<evidence type="ECO:0000313" key="1">
    <source>
        <dbReference type="EMBL" id="CAD8048139.1"/>
    </source>
</evidence>
<sequence>MNFIITKFEINQYQQERQFSCCYDYQNKKVTESIMLAYQALFLYIKQFIPCSQYNYMFLAFIYFKQNASSYCLKMMFKFIYQKRVQSQLRFFIIKIISYDNILKLFSTTINLSWKTQTFI</sequence>
<dbReference type="AlphaFoldDB" id="A0A8S1KBK7"/>
<organism evidence="1 2">
    <name type="scientific">Paramecium sonneborni</name>
    <dbReference type="NCBI Taxonomy" id="65129"/>
    <lineage>
        <taxon>Eukaryota</taxon>
        <taxon>Sar</taxon>
        <taxon>Alveolata</taxon>
        <taxon>Ciliophora</taxon>
        <taxon>Intramacronucleata</taxon>
        <taxon>Oligohymenophorea</taxon>
        <taxon>Peniculida</taxon>
        <taxon>Parameciidae</taxon>
        <taxon>Paramecium</taxon>
    </lineage>
</organism>
<gene>
    <name evidence="1" type="ORF">PSON_ATCC_30995.1.T0030087</name>
</gene>
<reference evidence="1" key="1">
    <citation type="submission" date="2021-01" db="EMBL/GenBank/DDBJ databases">
        <authorList>
            <consortium name="Genoscope - CEA"/>
            <person name="William W."/>
        </authorList>
    </citation>
    <scope>NUCLEOTIDE SEQUENCE</scope>
</reference>
<comment type="caution">
    <text evidence="1">The sequence shown here is derived from an EMBL/GenBank/DDBJ whole genome shotgun (WGS) entry which is preliminary data.</text>
</comment>
<dbReference type="Proteomes" id="UP000692954">
    <property type="component" value="Unassembled WGS sequence"/>
</dbReference>
<name>A0A8S1KBK7_9CILI</name>
<dbReference type="EMBL" id="CAJJDN010000003">
    <property type="protein sequence ID" value="CAD8048139.1"/>
    <property type="molecule type" value="Genomic_DNA"/>
</dbReference>
<proteinExistence type="predicted"/>
<protein>
    <submittedName>
        <fullName evidence="1">Uncharacterized protein</fullName>
    </submittedName>
</protein>
<accession>A0A8S1KBK7</accession>